<gene>
    <name evidence="2" type="ORF">CYL18_17995</name>
</gene>
<dbReference type="RefSeq" id="WP_104850862.1">
    <property type="nucleotide sequence ID" value="NZ_PKOZ01000022.1"/>
</dbReference>
<dbReference type="Proteomes" id="UP000239663">
    <property type="component" value="Unassembled WGS sequence"/>
</dbReference>
<keyword evidence="1" id="KW-0812">Transmembrane</keyword>
<proteinExistence type="predicted"/>
<name>A0A2S7MVJ5_9BACI</name>
<dbReference type="AlphaFoldDB" id="A0A2S7MVJ5"/>
<evidence type="ECO:0000313" key="2">
    <source>
        <dbReference type="EMBL" id="PQD93770.1"/>
    </source>
</evidence>
<feature type="transmembrane region" description="Helical" evidence="1">
    <location>
        <begin position="67"/>
        <end position="88"/>
    </location>
</feature>
<evidence type="ECO:0000256" key="1">
    <source>
        <dbReference type="SAM" id="Phobius"/>
    </source>
</evidence>
<keyword evidence="3" id="KW-1185">Reference proteome</keyword>
<organism evidence="2 3">
    <name type="scientific">Pradoshia eiseniae</name>
    <dbReference type="NCBI Taxonomy" id="2064768"/>
    <lineage>
        <taxon>Bacteria</taxon>
        <taxon>Bacillati</taxon>
        <taxon>Bacillota</taxon>
        <taxon>Bacilli</taxon>
        <taxon>Bacillales</taxon>
        <taxon>Bacillaceae</taxon>
        <taxon>Pradoshia</taxon>
    </lineage>
</organism>
<comment type="caution">
    <text evidence="2">The sequence shown here is derived from an EMBL/GenBank/DDBJ whole genome shotgun (WGS) entry which is preliminary data.</text>
</comment>
<accession>A0A2S7MVJ5</accession>
<protein>
    <recommendedName>
        <fullName evidence="4">DUF3784 domain-containing protein</fullName>
    </recommendedName>
</protein>
<feature type="transmembrane region" description="Helical" evidence="1">
    <location>
        <begin position="43"/>
        <end position="61"/>
    </location>
</feature>
<reference evidence="2 3" key="1">
    <citation type="submission" date="2017-12" db="EMBL/GenBank/DDBJ databases">
        <title>Taxonomic description and draft genome of Pradoshia cofamensis Gen. nov., sp. nov., a thermotolerant bacillale isolated from anterior gut of earthworm Eisenia fetida.</title>
        <authorList>
            <person name="Saha T."/>
            <person name="Chakraborty R."/>
        </authorList>
    </citation>
    <scope>NUCLEOTIDE SEQUENCE [LARGE SCALE GENOMIC DNA]</scope>
    <source>
        <strain evidence="2 3">EAG3</strain>
    </source>
</reference>
<keyword evidence="1" id="KW-0472">Membrane</keyword>
<dbReference type="OrthoDB" id="2652863at2"/>
<keyword evidence="1" id="KW-1133">Transmembrane helix</keyword>
<dbReference type="EMBL" id="PKOZ01000022">
    <property type="protein sequence ID" value="PQD93770.1"/>
    <property type="molecule type" value="Genomic_DNA"/>
</dbReference>
<feature type="transmembrane region" description="Helical" evidence="1">
    <location>
        <begin position="6"/>
        <end position="22"/>
    </location>
</feature>
<evidence type="ECO:0000313" key="3">
    <source>
        <dbReference type="Proteomes" id="UP000239663"/>
    </source>
</evidence>
<sequence length="91" mass="10271">MQVLAGLIGAGFHFLLAYIVWGKGKIQILAGYVEGQVKDKRKAAKYSGIYLIGLGIIFAFFPLLPNHFYFVFAFYMLWAFGGMIFVNIKLK</sequence>
<evidence type="ECO:0008006" key="4">
    <source>
        <dbReference type="Google" id="ProtNLM"/>
    </source>
</evidence>